<organism evidence="1 2">
    <name type="scientific">Mycobacterium parmense</name>
    <dbReference type="NCBI Taxonomy" id="185642"/>
    <lineage>
        <taxon>Bacteria</taxon>
        <taxon>Bacillati</taxon>
        <taxon>Actinomycetota</taxon>
        <taxon>Actinomycetes</taxon>
        <taxon>Mycobacteriales</taxon>
        <taxon>Mycobacteriaceae</taxon>
        <taxon>Mycobacterium</taxon>
        <taxon>Mycobacterium simiae complex</taxon>
    </lineage>
</organism>
<dbReference type="Proteomes" id="UP000467105">
    <property type="component" value="Chromosome"/>
</dbReference>
<evidence type="ECO:0000313" key="1">
    <source>
        <dbReference type="EMBL" id="BBZ43979.1"/>
    </source>
</evidence>
<name>A0A7I7YQM7_9MYCO</name>
<dbReference type="AlphaFoldDB" id="A0A7I7YQM7"/>
<evidence type="ECO:0000313" key="2">
    <source>
        <dbReference type="Proteomes" id="UP000467105"/>
    </source>
</evidence>
<dbReference type="EMBL" id="AP022614">
    <property type="protein sequence ID" value="BBZ43979.1"/>
    <property type="molecule type" value="Genomic_DNA"/>
</dbReference>
<proteinExistence type="predicted"/>
<dbReference type="RefSeq" id="WP_085271136.1">
    <property type="nucleotide sequence ID" value="NZ_AP022614.1"/>
</dbReference>
<sequence length="220" mass="22612">MHAASRIALVALAFAALAVAEPHGPALADPPPTQQITVVAIGPGGGPINGYREAPGQDNVATVDDCSTPSPSAVAANIYYCSPSAAGAGTCWPSTAGSLLCVDNPWDKQLHRVTYGRPLPPVQPPALPDPFALTLDDGTHCLFRNGGAWGGRDDGYVPVYGCDVAGADLAVLWLPSQGEGNCIDRSSQVWTVKVGQLGAPGAHLPPPQTRTVTAVWFAGD</sequence>
<protein>
    <submittedName>
        <fullName evidence="1">Uncharacterized protein</fullName>
    </submittedName>
</protein>
<reference evidence="1 2" key="1">
    <citation type="journal article" date="2019" name="Emerg. Microbes Infect.">
        <title>Comprehensive subspecies identification of 175 nontuberculous mycobacteria species based on 7547 genomic profiles.</title>
        <authorList>
            <person name="Matsumoto Y."/>
            <person name="Kinjo T."/>
            <person name="Motooka D."/>
            <person name="Nabeya D."/>
            <person name="Jung N."/>
            <person name="Uechi K."/>
            <person name="Horii T."/>
            <person name="Iida T."/>
            <person name="Fujita J."/>
            <person name="Nakamura S."/>
        </authorList>
    </citation>
    <scope>NUCLEOTIDE SEQUENCE [LARGE SCALE GENOMIC DNA]</scope>
    <source>
        <strain evidence="1 2">JCM 14742</strain>
    </source>
</reference>
<gene>
    <name evidence="1" type="ORF">MPRM_12600</name>
</gene>
<dbReference type="OrthoDB" id="5116562at2"/>
<accession>A0A7I7YQM7</accession>
<keyword evidence="2" id="KW-1185">Reference proteome</keyword>